<keyword evidence="3" id="KW-0964">Secreted</keyword>
<dbReference type="InterPro" id="IPR001010">
    <property type="entry name" value="Thionin"/>
</dbReference>
<dbReference type="SUPFAM" id="SSF57429">
    <property type="entry name" value="Crambin-like"/>
    <property type="match status" value="1"/>
</dbReference>
<reference evidence="8" key="1">
    <citation type="journal article" date="2014" name="Nat. Commun.">
        <title>The emerging biofuel crop Camelina sativa retains a highly undifferentiated hexaploid genome structure.</title>
        <authorList>
            <person name="Kagale S."/>
            <person name="Koh C."/>
            <person name="Nixon J."/>
            <person name="Bollina V."/>
            <person name="Clarke W.E."/>
            <person name="Tuteja R."/>
            <person name="Spillane C."/>
            <person name="Robinson S.J."/>
            <person name="Links M.G."/>
            <person name="Clarke C."/>
            <person name="Higgins E.E."/>
            <person name="Huebert T."/>
            <person name="Sharpe A.G."/>
            <person name="Parkin I.A."/>
        </authorList>
    </citation>
    <scope>NUCLEOTIDE SEQUENCE [LARGE SCALE GENOMIC DNA]</scope>
    <source>
        <strain evidence="8">cv. DH55</strain>
    </source>
</reference>
<evidence type="ECO:0000256" key="1">
    <source>
        <dbReference type="ARBA" id="ARBA00004613"/>
    </source>
</evidence>
<evidence type="ECO:0000256" key="5">
    <source>
        <dbReference type="ARBA" id="ARBA00022821"/>
    </source>
</evidence>
<evidence type="ECO:0000313" key="8">
    <source>
        <dbReference type="Proteomes" id="UP000694864"/>
    </source>
</evidence>
<gene>
    <name evidence="9" type="primary">LOC104714506</name>
</gene>
<dbReference type="InterPro" id="IPR036391">
    <property type="entry name" value="Thionin-like_sf"/>
</dbReference>
<evidence type="ECO:0000313" key="9">
    <source>
        <dbReference type="RefSeq" id="XP_010430196.1"/>
    </source>
</evidence>
<dbReference type="Gene3D" id="3.30.1350.10">
    <property type="entry name" value="Thionin-like"/>
    <property type="match status" value="1"/>
</dbReference>
<evidence type="ECO:0000256" key="3">
    <source>
        <dbReference type="ARBA" id="ARBA00022525"/>
    </source>
</evidence>
<dbReference type="Pfam" id="PF00321">
    <property type="entry name" value="Thionin"/>
    <property type="match status" value="1"/>
</dbReference>
<keyword evidence="8" id="KW-1185">Reference proteome</keyword>
<dbReference type="PROSITE" id="PS00271">
    <property type="entry name" value="THIONIN"/>
    <property type="match status" value="1"/>
</dbReference>
<feature type="chain" id="PRO_5046529912" evidence="7">
    <location>
        <begin position="25"/>
        <end position="134"/>
    </location>
</feature>
<evidence type="ECO:0000256" key="2">
    <source>
        <dbReference type="ARBA" id="ARBA00009872"/>
    </source>
</evidence>
<dbReference type="PANTHER" id="PTHR33920:SF2">
    <property type="entry name" value="THIONIN-2.1-RELATED"/>
    <property type="match status" value="1"/>
</dbReference>
<dbReference type="Proteomes" id="UP000694864">
    <property type="component" value="Chromosome 9"/>
</dbReference>
<keyword evidence="5" id="KW-0611">Plant defense</keyword>
<proteinExistence type="inferred from homology"/>
<dbReference type="PANTHER" id="PTHR33920">
    <property type="entry name" value="THIONIN-2.1-RELATED"/>
    <property type="match status" value="1"/>
</dbReference>
<sequence>MEGKTLILSVLMMSLFMAQIQVEARSCCPSLDARDFYKYCRSEGGSRIECATTSKCILFDGQHLGPCPNGFPYDSLDDGVNEYCKLGCVSYLCGAIKSLTNSDASEIGNGSVDNCAKRCSTLCTKGSTTGVETA</sequence>
<evidence type="ECO:0000256" key="6">
    <source>
        <dbReference type="ARBA" id="ARBA00023157"/>
    </source>
</evidence>
<name>A0ABM0TRK8_CAMSA</name>
<comment type="similarity">
    <text evidence="2">Belongs to the plant thionin (TC 1.C.44) family.</text>
</comment>
<dbReference type="RefSeq" id="XP_010430196.1">
    <property type="nucleotide sequence ID" value="XM_010431894.1"/>
</dbReference>
<accession>A0ABM0TRK8</accession>
<keyword evidence="4" id="KW-0800">Toxin</keyword>
<evidence type="ECO:0000256" key="7">
    <source>
        <dbReference type="SAM" id="SignalP"/>
    </source>
</evidence>
<dbReference type="GeneID" id="104714506"/>
<reference evidence="9" key="2">
    <citation type="submission" date="2025-08" db="UniProtKB">
        <authorList>
            <consortium name="RefSeq"/>
        </authorList>
    </citation>
    <scope>IDENTIFICATION</scope>
    <source>
        <tissue evidence="9">Leaf</tissue>
    </source>
</reference>
<feature type="signal peptide" evidence="7">
    <location>
        <begin position="1"/>
        <end position="24"/>
    </location>
</feature>
<evidence type="ECO:0000256" key="4">
    <source>
        <dbReference type="ARBA" id="ARBA00022656"/>
    </source>
</evidence>
<keyword evidence="7" id="KW-0732">Signal</keyword>
<protein>
    <submittedName>
        <fullName evidence="9">Probable thionin-2.4</fullName>
    </submittedName>
</protein>
<keyword evidence="6" id="KW-1015">Disulfide bond</keyword>
<comment type="subcellular location">
    <subcellularLocation>
        <location evidence="1">Secreted</location>
    </subcellularLocation>
</comment>
<organism evidence="8 9">
    <name type="scientific">Camelina sativa</name>
    <name type="common">False flax</name>
    <name type="synonym">Myagrum sativum</name>
    <dbReference type="NCBI Taxonomy" id="90675"/>
    <lineage>
        <taxon>Eukaryota</taxon>
        <taxon>Viridiplantae</taxon>
        <taxon>Streptophyta</taxon>
        <taxon>Embryophyta</taxon>
        <taxon>Tracheophyta</taxon>
        <taxon>Spermatophyta</taxon>
        <taxon>Magnoliopsida</taxon>
        <taxon>eudicotyledons</taxon>
        <taxon>Gunneridae</taxon>
        <taxon>Pentapetalae</taxon>
        <taxon>rosids</taxon>
        <taxon>malvids</taxon>
        <taxon>Brassicales</taxon>
        <taxon>Brassicaceae</taxon>
        <taxon>Camelineae</taxon>
        <taxon>Camelina</taxon>
    </lineage>
</organism>